<feature type="domain" description="Beta-lactamase-related" evidence="2">
    <location>
        <begin position="49"/>
        <end position="358"/>
    </location>
</feature>
<dbReference type="Proteomes" id="UP000318212">
    <property type="component" value="Unassembled WGS sequence"/>
</dbReference>
<gene>
    <name evidence="3" type="ORF">FKV25_02735</name>
</gene>
<evidence type="ECO:0000313" key="4">
    <source>
        <dbReference type="Proteomes" id="UP000318212"/>
    </source>
</evidence>
<feature type="signal peptide" evidence="1">
    <location>
        <begin position="1"/>
        <end position="31"/>
    </location>
</feature>
<organism evidence="3 4">
    <name type="scientific">Marilutibacter aestuarii</name>
    <dbReference type="NCBI Taxonomy" id="1706195"/>
    <lineage>
        <taxon>Bacteria</taxon>
        <taxon>Pseudomonadati</taxon>
        <taxon>Pseudomonadota</taxon>
        <taxon>Gammaproteobacteria</taxon>
        <taxon>Lysobacterales</taxon>
        <taxon>Lysobacteraceae</taxon>
        <taxon>Marilutibacter</taxon>
    </lineage>
</organism>
<dbReference type="SUPFAM" id="SSF56601">
    <property type="entry name" value="beta-lactamase/transpeptidase-like"/>
    <property type="match status" value="1"/>
</dbReference>
<evidence type="ECO:0000259" key="2">
    <source>
        <dbReference type="Pfam" id="PF00144"/>
    </source>
</evidence>
<dbReference type="RefSeq" id="WP_141517267.1">
    <property type="nucleotide sequence ID" value="NZ_VICE01000023.1"/>
</dbReference>
<dbReference type="PANTHER" id="PTHR46825">
    <property type="entry name" value="D-ALANYL-D-ALANINE-CARBOXYPEPTIDASE/ENDOPEPTIDASE AMPH"/>
    <property type="match status" value="1"/>
</dbReference>
<accession>A0A508AR23</accession>
<keyword evidence="1" id="KW-0732">Signal</keyword>
<dbReference type="AlphaFoldDB" id="A0A508AR23"/>
<comment type="caution">
    <text evidence="3">The sequence shown here is derived from an EMBL/GenBank/DDBJ whole genome shotgun (WGS) entry which is preliminary data.</text>
</comment>
<dbReference type="InterPro" id="IPR001466">
    <property type="entry name" value="Beta-lactam-related"/>
</dbReference>
<keyword evidence="4" id="KW-1185">Reference proteome</keyword>
<evidence type="ECO:0000256" key="1">
    <source>
        <dbReference type="SAM" id="SignalP"/>
    </source>
</evidence>
<dbReference type="Gene3D" id="3.40.710.10">
    <property type="entry name" value="DD-peptidase/beta-lactamase superfamily"/>
    <property type="match status" value="1"/>
</dbReference>
<dbReference type="InterPro" id="IPR012338">
    <property type="entry name" value="Beta-lactam/transpept-like"/>
</dbReference>
<name>A0A508AR23_9GAMM</name>
<reference evidence="3 4" key="1">
    <citation type="submission" date="2019-06" db="EMBL/GenBank/DDBJ databases">
        <title>Lysobacter alkalisoli sp. nov. isolated from saline soil.</title>
        <authorList>
            <person name="Sun J.-Q."/>
            <person name="Xu L."/>
        </authorList>
    </citation>
    <scope>NUCLEOTIDE SEQUENCE [LARGE SCALE GENOMIC DNA]</scope>
    <source>
        <strain evidence="3 4">JCM 31130</strain>
    </source>
</reference>
<protein>
    <submittedName>
        <fullName evidence="3">Beta-lactamase family protein</fullName>
    </submittedName>
</protein>
<evidence type="ECO:0000313" key="3">
    <source>
        <dbReference type="EMBL" id="TQD50941.1"/>
    </source>
</evidence>
<dbReference type="InterPro" id="IPR050491">
    <property type="entry name" value="AmpC-like"/>
</dbReference>
<sequence length="486" mass="51624">MSLTPSRTTAGAGLVTACAVAMLFGTAPAMAADTCSATSSDAASATSQRLLQALVDTNGVPGMGAAVWRDGHVAWTGCAGWRDVEARAPVERDTVFRLASVSKVIAATGAAKLAEEGKLDIDMPVGDTLPWLPQSWSQVTVRQLVAHVSGAPHYAGNDLQVLSRVRYPTARDAVGIFSGRPLLSAPGTAYHYSSWGYTLLGAVIEARSGEHFLDYVRRHVAPGLAIHADGDAPATQASLLYDIEQGEARRVRHTDMSYTWPGGGLAATPEALVRFGGRLLGNHIVSAARWQAMQQPTRLADGSPVHERDYEVGFGWRLGHDADGARIAHHAGITPGARSVLVVWPEQDTATSVLSNAMWVSAMEPTARLLTAPFRPAPDGLVAAACPASGRLSGTLERARFHVPASFRIEHGRCVGELVADEPLRTFFASAYQWPGQRLRIVSLVADGSLSRAALATPFGLYELRATGAQRWSATLNAKTTLELAL</sequence>
<dbReference type="OrthoDB" id="9799367at2"/>
<dbReference type="EMBL" id="VICE01000023">
    <property type="protein sequence ID" value="TQD50941.1"/>
    <property type="molecule type" value="Genomic_DNA"/>
</dbReference>
<proteinExistence type="predicted"/>
<feature type="chain" id="PRO_5021426714" evidence="1">
    <location>
        <begin position="32"/>
        <end position="486"/>
    </location>
</feature>
<dbReference type="PROSITE" id="PS51257">
    <property type="entry name" value="PROKAR_LIPOPROTEIN"/>
    <property type="match status" value="1"/>
</dbReference>
<dbReference type="Pfam" id="PF00144">
    <property type="entry name" value="Beta-lactamase"/>
    <property type="match status" value="1"/>
</dbReference>
<dbReference type="PANTHER" id="PTHR46825:SF9">
    <property type="entry name" value="BETA-LACTAMASE-RELATED DOMAIN-CONTAINING PROTEIN"/>
    <property type="match status" value="1"/>
</dbReference>